<evidence type="ECO:0000256" key="1">
    <source>
        <dbReference type="SAM" id="Coils"/>
    </source>
</evidence>
<comment type="caution">
    <text evidence="2">The sequence shown here is derived from an EMBL/GenBank/DDBJ whole genome shotgun (WGS) entry which is preliminary data.</text>
</comment>
<dbReference type="RefSeq" id="WP_159524954.1">
    <property type="nucleotide sequence ID" value="NZ_WUUU01000004.1"/>
</dbReference>
<keyword evidence="1" id="KW-0175">Coiled coil</keyword>
<dbReference type="Proteomes" id="UP000471521">
    <property type="component" value="Unassembled WGS sequence"/>
</dbReference>
<organism evidence="2 3">
    <name type="scientific">Halobacterium bonnevillei</name>
    <dbReference type="NCBI Taxonomy" id="2692200"/>
    <lineage>
        <taxon>Archaea</taxon>
        <taxon>Methanobacteriati</taxon>
        <taxon>Methanobacteriota</taxon>
        <taxon>Stenosarchaea group</taxon>
        <taxon>Halobacteria</taxon>
        <taxon>Halobacteriales</taxon>
        <taxon>Halobacteriaceae</taxon>
        <taxon>Halobacterium</taxon>
    </lineage>
</organism>
<dbReference type="OrthoDB" id="252310at2157"/>
<accession>A0A6B0SKE2</accession>
<keyword evidence="3" id="KW-1185">Reference proteome</keyword>
<sequence>MSGKGEVPEYSRQDLRKSTRFVEGDYKGINPREFYRRLKRRLEEVQTANDFKYETRGVQDRDLQIKSEQVGEKTGRVDGRLAAESDWEFIGNGSLEYRPYGPHGALGILVGVLVTLAGGLSNEMAIAGVGILGVLVGGYYYFQTDTHGFPVVRKDAIRVLITGEVSERTIEDDDERRTDIFANMSVIYAGDTFVNVYSDNLDELPWTFREELLRQVKRWHNKIVVQDQRLEVNDGFLAHLSSWSNRSLEGDRQTLESIQQALNESFDVRLEYTDELLEQLPSDVQDELSEQQDALRGELEDLAEEMDVYVEREGLEQTA</sequence>
<reference evidence="2 3" key="1">
    <citation type="submission" date="2019-12" db="EMBL/GenBank/DDBJ databases">
        <title>Isolation and characterization of three novel carbon monoxide-oxidizing members of Halobacteria from salione crusts and soils.</title>
        <authorList>
            <person name="Myers M.R."/>
            <person name="King G.M."/>
        </authorList>
    </citation>
    <scope>NUCLEOTIDE SEQUENCE [LARGE SCALE GENOMIC DNA]</scope>
    <source>
        <strain evidence="2 3">PCN9</strain>
    </source>
</reference>
<proteinExistence type="predicted"/>
<protein>
    <submittedName>
        <fullName evidence="2">Uncharacterized protein</fullName>
    </submittedName>
</protein>
<evidence type="ECO:0000313" key="3">
    <source>
        <dbReference type="Proteomes" id="UP000471521"/>
    </source>
</evidence>
<feature type="coiled-coil region" evidence="1">
    <location>
        <begin position="285"/>
        <end position="312"/>
    </location>
</feature>
<name>A0A6B0SKE2_9EURY</name>
<dbReference type="EMBL" id="WUUU01000004">
    <property type="protein sequence ID" value="MXR19362.1"/>
    <property type="molecule type" value="Genomic_DNA"/>
</dbReference>
<dbReference type="AlphaFoldDB" id="A0A6B0SKE2"/>
<gene>
    <name evidence="2" type="ORF">GRX66_01605</name>
</gene>
<evidence type="ECO:0000313" key="2">
    <source>
        <dbReference type="EMBL" id="MXR19362.1"/>
    </source>
</evidence>